<dbReference type="Proteomes" id="UP000326837">
    <property type="component" value="Chromosome"/>
</dbReference>
<gene>
    <name evidence="1" type="ORF">PLANPX_0683</name>
</gene>
<dbReference type="AlphaFoldDB" id="A0A5K7X8J1"/>
<reference evidence="2" key="1">
    <citation type="submission" date="2019-10" db="EMBL/GenBank/DDBJ databases">
        <title>Lacipirellula parvula gen. nov., sp. nov., representing a lineage of planctomycetes widespread in freshwater anoxic habitats, and description of the family Lacipirellulaceae.</title>
        <authorList>
            <person name="Dedysh S.N."/>
            <person name="Kulichevskaya I.S."/>
            <person name="Beletsky A.V."/>
            <person name="Rakitin A.L."/>
            <person name="Mardanov A.V."/>
            <person name="Ivanova A.A."/>
            <person name="Saltykova V.X."/>
            <person name="Rijpstra W.I.C."/>
            <person name="Sinninghe Damste J.S."/>
            <person name="Ravin N.V."/>
        </authorList>
    </citation>
    <scope>NUCLEOTIDE SEQUENCE [LARGE SCALE GENOMIC DNA]</scope>
    <source>
        <strain evidence="2">PX69</strain>
    </source>
</reference>
<protein>
    <submittedName>
        <fullName evidence="1">Uncharacterized protein</fullName>
    </submittedName>
</protein>
<dbReference type="KEGG" id="lpav:PLANPX_0683"/>
<evidence type="ECO:0000313" key="2">
    <source>
        <dbReference type="Proteomes" id="UP000326837"/>
    </source>
</evidence>
<proteinExistence type="predicted"/>
<keyword evidence="2" id="KW-1185">Reference proteome</keyword>
<dbReference type="EMBL" id="AP021861">
    <property type="protein sequence ID" value="BBO31071.1"/>
    <property type="molecule type" value="Genomic_DNA"/>
</dbReference>
<evidence type="ECO:0000313" key="1">
    <source>
        <dbReference type="EMBL" id="BBO31071.1"/>
    </source>
</evidence>
<name>A0A5K7X8J1_9BACT</name>
<organism evidence="1 2">
    <name type="scientific">Lacipirellula parvula</name>
    <dbReference type="NCBI Taxonomy" id="2650471"/>
    <lineage>
        <taxon>Bacteria</taxon>
        <taxon>Pseudomonadati</taxon>
        <taxon>Planctomycetota</taxon>
        <taxon>Planctomycetia</taxon>
        <taxon>Pirellulales</taxon>
        <taxon>Lacipirellulaceae</taxon>
        <taxon>Lacipirellula</taxon>
    </lineage>
</organism>
<accession>A0A5K7X8J1</accession>
<sequence>MPPAFQIACEALEPFRSVGAATFSRGIEILIVAWHREQA</sequence>